<reference evidence="1 2" key="1">
    <citation type="submission" date="2023-10" db="EMBL/GenBank/DDBJ databases">
        <title>Genome-Wide Identification Analysis in wild type Solanum Pinnatisectum Reveals Some Genes Defensing Phytophthora Infestans.</title>
        <authorList>
            <person name="Sun C."/>
        </authorList>
    </citation>
    <scope>NUCLEOTIDE SEQUENCE [LARGE SCALE GENOMIC DNA]</scope>
    <source>
        <strain evidence="1">LQN</strain>
        <tissue evidence="1">Leaf</tissue>
    </source>
</reference>
<evidence type="ECO:0000313" key="2">
    <source>
        <dbReference type="Proteomes" id="UP001311915"/>
    </source>
</evidence>
<organism evidence="1 2">
    <name type="scientific">Solanum pinnatisectum</name>
    <name type="common">tansyleaf nightshade</name>
    <dbReference type="NCBI Taxonomy" id="50273"/>
    <lineage>
        <taxon>Eukaryota</taxon>
        <taxon>Viridiplantae</taxon>
        <taxon>Streptophyta</taxon>
        <taxon>Embryophyta</taxon>
        <taxon>Tracheophyta</taxon>
        <taxon>Spermatophyta</taxon>
        <taxon>Magnoliopsida</taxon>
        <taxon>eudicotyledons</taxon>
        <taxon>Gunneridae</taxon>
        <taxon>Pentapetalae</taxon>
        <taxon>asterids</taxon>
        <taxon>lamiids</taxon>
        <taxon>Solanales</taxon>
        <taxon>Solanaceae</taxon>
        <taxon>Solanoideae</taxon>
        <taxon>Solaneae</taxon>
        <taxon>Solanum</taxon>
    </lineage>
</organism>
<dbReference type="Proteomes" id="UP001311915">
    <property type="component" value="Unassembled WGS sequence"/>
</dbReference>
<dbReference type="Gene3D" id="3.60.10.10">
    <property type="entry name" value="Endonuclease/exonuclease/phosphatase"/>
    <property type="match status" value="1"/>
</dbReference>
<keyword evidence="2" id="KW-1185">Reference proteome</keyword>
<proteinExistence type="predicted"/>
<evidence type="ECO:0000313" key="1">
    <source>
        <dbReference type="EMBL" id="KAK4719178.1"/>
    </source>
</evidence>
<comment type="caution">
    <text evidence="1">The sequence shown here is derived from an EMBL/GenBank/DDBJ whole genome shotgun (WGS) entry which is preliminary data.</text>
</comment>
<dbReference type="AlphaFoldDB" id="A0AAV9L1C0"/>
<dbReference type="EMBL" id="JAWPEI010000008">
    <property type="protein sequence ID" value="KAK4719178.1"/>
    <property type="molecule type" value="Genomic_DNA"/>
</dbReference>
<accession>A0AAV9L1C0</accession>
<dbReference type="InterPro" id="IPR036691">
    <property type="entry name" value="Endo/exonu/phosph_ase_sf"/>
</dbReference>
<dbReference type="PANTHER" id="PTHR33710:SF78">
    <property type="entry name" value="ENDONUCLEASE_EXONUCLEASE_PHOSPHATASE DOMAIN-CONTAINING PROTEIN"/>
    <property type="match status" value="1"/>
</dbReference>
<gene>
    <name evidence="1" type="ORF">R3W88_017516</name>
</gene>
<protein>
    <submittedName>
        <fullName evidence="1">Uncharacterized protein</fullName>
    </submittedName>
</protein>
<dbReference type="PANTHER" id="PTHR33710">
    <property type="entry name" value="BNAC02G09200D PROTEIN"/>
    <property type="match status" value="1"/>
</dbReference>
<sequence length="216" mass="25661">MPQQGNKYTWNDKSSGPRIFSKIDWVFINGEWLDSMPTYMVRFLPEGISDHRPAKVSLIEERSRRRKSFQFCNECATHPQFLGIVTNGWKDDIQSCKMLNFVKKLKMLKKVLRNLNTCHFRNIIDEANEDRLKYHKLRRSSYLAELFLQQRSKVNWLKLGDDNTSYFYSVIKYRGLKQATTQLKDERVYGNLIQMTLQKSLYPTMRIYLGGRVIQE</sequence>
<name>A0AAV9L1C0_9SOLN</name>
<dbReference type="SUPFAM" id="SSF56219">
    <property type="entry name" value="DNase I-like"/>
    <property type="match status" value="1"/>
</dbReference>